<dbReference type="GO" id="GO:0160147">
    <property type="term" value="F:tRNA pseudouridine(38-40) synthase activity"/>
    <property type="evidence" value="ECO:0007669"/>
    <property type="project" value="UniProtKB-EC"/>
</dbReference>
<dbReference type="Pfam" id="PF01416">
    <property type="entry name" value="PseudoU_synth_1"/>
    <property type="match status" value="2"/>
</dbReference>
<dbReference type="Gene3D" id="3.30.70.660">
    <property type="entry name" value="Pseudouridine synthase I, catalytic domain, C-terminal subdomain"/>
    <property type="match status" value="1"/>
</dbReference>
<evidence type="ECO:0000256" key="3">
    <source>
        <dbReference type="ARBA" id="ARBA00023235"/>
    </source>
</evidence>
<name>A0A1I7F2Z0_9PROT</name>
<evidence type="ECO:0000313" key="9">
    <source>
        <dbReference type="EMBL" id="SFU30459.1"/>
    </source>
</evidence>
<evidence type="ECO:0000256" key="2">
    <source>
        <dbReference type="ARBA" id="ARBA00022694"/>
    </source>
</evidence>
<feature type="domain" description="Pseudouridine synthase I TruA alpha/beta" evidence="8">
    <location>
        <begin position="8"/>
        <end position="102"/>
    </location>
</feature>
<dbReference type="RefSeq" id="WP_074926232.1">
    <property type="nucleotide sequence ID" value="NZ_FPBL01000001.1"/>
</dbReference>
<comment type="subunit">
    <text evidence="4">Homodimer.</text>
</comment>
<evidence type="ECO:0000256" key="7">
    <source>
        <dbReference type="RuleBase" id="RU003792"/>
    </source>
</evidence>
<dbReference type="AlphaFoldDB" id="A0A1I7F2Z0"/>
<dbReference type="FunFam" id="3.30.70.580:FF:000001">
    <property type="entry name" value="tRNA pseudouridine synthase A"/>
    <property type="match status" value="1"/>
</dbReference>
<comment type="similarity">
    <text evidence="1 4 7">Belongs to the tRNA pseudouridine synthase TruA family.</text>
</comment>
<dbReference type="SUPFAM" id="SSF55120">
    <property type="entry name" value="Pseudouridine synthase"/>
    <property type="match status" value="1"/>
</dbReference>
<evidence type="ECO:0000256" key="6">
    <source>
        <dbReference type="PIRSR" id="PIRSR001430-2"/>
    </source>
</evidence>
<dbReference type="Proteomes" id="UP000183926">
    <property type="component" value="Unassembled WGS sequence"/>
</dbReference>
<dbReference type="GO" id="GO:0031119">
    <property type="term" value="P:tRNA pseudouridine synthesis"/>
    <property type="evidence" value="ECO:0007669"/>
    <property type="project" value="UniProtKB-UniRule"/>
</dbReference>
<proteinExistence type="inferred from homology"/>
<dbReference type="PANTHER" id="PTHR11142:SF0">
    <property type="entry name" value="TRNA PSEUDOURIDINE SYNTHASE-LIKE 1"/>
    <property type="match status" value="1"/>
</dbReference>
<dbReference type="NCBIfam" id="TIGR00071">
    <property type="entry name" value="hisT_truA"/>
    <property type="match status" value="1"/>
</dbReference>
<reference evidence="9 10" key="1">
    <citation type="submission" date="2016-10" db="EMBL/GenBank/DDBJ databases">
        <authorList>
            <person name="de Groot N.N."/>
        </authorList>
    </citation>
    <scope>NUCLEOTIDE SEQUENCE [LARGE SCALE GENOMIC DNA]</scope>
    <source>
        <strain evidence="9 10">Nm24</strain>
    </source>
</reference>
<accession>A0A1I7F2Z0</accession>
<keyword evidence="2 4" id="KW-0819">tRNA processing</keyword>
<keyword evidence="3 4" id="KW-0413">Isomerase</keyword>
<dbReference type="EC" id="5.4.99.12" evidence="4"/>
<evidence type="ECO:0000256" key="1">
    <source>
        <dbReference type="ARBA" id="ARBA00009375"/>
    </source>
</evidence>
<gene>
    <name evidence="4" type="primary">truA</name>
    <name evidence="9" type="ORF">SAMN05216339_101248</name>
</gene>
<evidence type="ECO:0000259" key="8">
    <source>
        <dbReference type="Pfam" id="PF01416"/>
    </source>
</evidence>
<feature type="binding site" evidence="4 6">
    <location>
        <position position="109"/>
    </location>
    <ligand>
        <name>substrate</name>
    </ligand>
</feature>
<dbReference type="Gene3D" id="3.30.70.580">
    <property type="entry name" value="Pseudouridine synthase I, catalytic domain, N-terminal subdomain"/>
    <property type="match status" value="1"/>
</dbReference>
<dbReference type="PANTHER" id="PTHR11142">
    <property type="entry name" value="PSEUDOURIDYLATE SYNTHASE"/>
    <property type="match status" value="1"/>
</dbReference>
<evidence type="ECO:0000256" key="4">
    <source>
        <dbReference type="HAMAP-Rule" id="MF_00171"/>
    </source>
</evidence>
<sequence>MKIVLILEYDGRGYCGWQKQPDRISVQSRLENALSRIASSQIQVVAAGRTDAGVHALCQVVHFETHVIRPLTAWVRGANALLPDDISVLWASEVNDDFHARFSATERTYLYYLLSRPARPGVFQGKAGWTHYSLDLEKMQAATRFLIGEYDFSAFRSAECQAKNAIRKLIRLDVSQSEQFFVFEFCANAFLHHMVRNILGALIYIGQGKYPPEWMQVLLRKRDRTLAAPTFAPDGLYLAGVRYDVKWNLPAFNVIQPENVIKLIAGFECSKHWANLR</sequence>
<dbReference type="HAMAP" id="MF_00171">
    <property type="entry name" value="TruA"/>
    <property type="match status" value="1"/>
</dbReference>
<dbReference type="PIRSF" id="PIRSF001430">
    <property type="entry name" value="tRNA_psdUrid_synth"/>
    <property type="match status" value="1"/>
</dbReference>
<dbReference type="OrthoDB" id="9811823at2"/>
<dbReference type="GO" id="GO:0003723">
    <property type="term" value="F:RNA binding"/>
    <property type="evidence" value="ECO:0007669"/>
    <property type="project" value="InterPro"/>
</dbReference>
<evidence type="ECO:0000256" key="5">
    <source>
        <dbReference type="PIRSR" id="PIRSR001430-1"/>
    </source>
</evidence>
<dbReference type="InterPro" id="IPR020094">
    <property type="entry name" value="TruA/RsuA/RluB/E/F_N"/>
</dbReference>
<dbReference type="InterPro" id="IPR020103">
    <property type="entry name" value="PsdUridine_synth_cat_dom_sf"/>
</dbReference>
<feature type="domain" description="Pseudouridine synthase I TruA alpha/beta" evidence="8">
    <location>
        <begin position="144"/>
        <end position="244"/>
    </location>
</feature>
<comment type="catalytic activity">
    <reaction evidence="4 7">
        <text>uridine(38/39/40) in tRNA = pseudouridine(38/39/40) in tRNA</text>
        <dbReference type="Rhea" id="RHEA:22376"/>
        <dbReference type="Rhea" id="RHEA-COMP:10085"/>
        <dbReference type="Rhea" id="RHEA-COMP:10087"/>
        <dbReference type="ChEBI" id="CHEBI:65314"/>
        <dbReference type="ChEBI" id="CHEBI:65315"/>
        <dbReference type="EC" id="5.4.99.12"/>
    </reaction>
</comment>
<comment type="caution">
    <text evidence="4">Lacks conserved residue(s) required for the propagation of feature annotation.</text>
</comment>
<protein>
    <recommendedName>
        <fullName evidence="4">tRNA pseudouridine synthase A</fullName>
        <ecNumber evidence="4">5.4.99.12</ecNumber>
    </recommendedName>
    <alternativeName>
        <fullName evidence="4">tRNA pseudouridine(38-40) synthase</fullName>
    </alternativeName>
    <alternativeName>
        <fullName evidence="4">tRNA pseudouridylate synthase I</fullName>
    </alternativeName>
    <alternativeName>
        <fullName evidence="4">tRNA-uridine isomerase I</fullName>
    </alternativeName>
</protein>
<dbReference type="InterPro" id="IPR020095">
    <property type="entry name" value="PsdUridine_synth_TruA_C"/>
</dbReference>
<organism evidence="9 10">
    <name type="scientific">Nitrosomonas eutropha</name>
    <dbReference type="NCBI Taxonomy" id="916"/>
    <lineage>
        <taxon>Bacteria</taxon>
        <taxon>Pseudomonadati</taxon>
        <taxon>Pseudomonadota</taxon>
        <taxon>Betaproteobacteria</taxon>
        <taxon>Nitrosomonadales</taxon>
        <taxon>Nitrosomonadaceae</taxon>
        <taxon>Nitrosomonas</taxon>
    </lineage>
</organism>
<comment type="function">
    <text evidence="4">Formation of pseudouridine at positions 38, 39 and 40 in the anticodon stem and loop of transfer RNAs.</text>
</comment>
<dbReference type="InterPro" id="IPR001406">
    <property type="entry name" value="PsdUridine_synth_TruA"/>
</dbReference>
<dbReference type="InterPro" id="IPR020097">
    <property type="entry name" value="PsdUridine_synth_TruA_a/b_dom"/>
</dbReference>
<evidence type="ECO:0000313" key="10">
    <source>
        <dbReference type="Proteomes" id="UP000183926"/>
    </source>
</evidence>
<feature type="active site" description="Nucleophile" evidence="4 5">
    <location>
        <position position="51"/>
    </location>
</feature>
<dbReference type="CDD" id="cd02570">
    <property type="entry name" value="PseudoU_synth_EcTruA"/>
    <property type="match status" value="1"/>
</dbReference>
<dbReference type="EMBL" id="FPBL01000001">
    <property type="protein sequence ID" value="SFU30459.1"/>
    <property type="molecule type" value="Genomic_DNA"/>
</dbReference>